<dbReference type="Proteomes" id="UP001317259">
    <property type="component" value="Unassembled WGS sequence"/>
</dbReference>
<dbReference type="InterPro" id="IPR023214">
    <property type="entry name" value="HAD_sf"/>
</dbReference>
<dbReference type="PANTHER" id="PTHR43434">
    <property type="entry name" value="PHOSPHOGLYCOLATE PHOSPHATASE"/>
    <property type="match status" value="1"/>
</dbReference>
<dbReference type="PANTHER" id="PTHR43434:SF19">
    <property type="entry name" value="PHOSPHONOACETALDEHYDE HYDROLASE"/>
    <property type="match status" value="1"/>
</dbReference>
<evidence type="ECO:0000313" key="2">
    <source>
        <dbReference type="EMBL" id="MCK2216965.1"/>
    </source>
</evidence>
<protein>
    <submittedName>
        <fullName evidence="2">HAD family hydrolase</fullName>
    </submittedName>
</protein>
<gene>
    <name evidence="2" type="ORF">MF672_024690</name>
</gene>
<evidence type="ECO:0000256" key="1">
    <source>
        <dbReference type="SAM" id="MobiDB-lite"/>
    </source>
</evidence>
<sequence length="267" mass="26701">MIELAVLDIAGTTVEEHGAVYLALEEAVRAAGGDPDAAAIARWMGADKREAIAALLTGRPGAVPGGGDDAGRSGRPGGSGRPDGSGRPGRSGRPDGPGRPGGAPGVDVVDRAFADFRERLRAAYAARPPAPLPGVPEAIARLRASGVKVALTTGFDRGVTAALLGELGWHAGRDGVLDAVVCVDDVPAGRPAPYMIFRAMEATGVRDVGRVLTAGDTVRDLEAGSNAGAAIVAGVLSGSQDALALGAARHTHLLPSVSALPALLGLA</sequence>
<dbReference type="Pfam" id="PF00702">
    <property type="entry name" value="Hydrolase"/>
    <property type="match status" value="1"/>
</dbReference>
<keyword evidence="2" id="KW-0378">Hydrolase</keyword>
<dbReference type="InterPro" id="IPR050155">
    <property type="entry name" value="HAD-like_hydrolase_sf"/>
</dbReference>
<dbReference type="Gene3D" id="3.40.50.1000">
    <property type="entry name" value="HAD superfamily/HAD-like"/>
    <property type="match status" value="1"/>
</dbReference>
<dbReference type="RefSeq" id="WP_242380257.1">
    <property type="nucleotide sequence ID" value="NZ_JAKRKC020000001.1"/>
</dbReference>
<keyword evidence="3" id="KW-1185">Reference proteome</keyword>
<organism evidence="2 3">
    <name type="scientific">Actinomadura luzonensis</name>
    <dbReference type="NCBI Taxonomy" id="2805427"/>
    <lineage>
        <taxon>Bacteria</taxon>
        <taxon>Bacillati</taxon>
        <taxon>Actinomycetota</taxon>
        <taxon>Actinomycetes</taxon>
        <taxon>Streptosporangiales</taxon>
        <taxon>Thermomonosporaceae</taxon>
        <taxon>Actinomadura</taxon>
    </lineage>
</organism>
<dbReference type="InterPro" id="IPR036412">
    <property type="entry name" value="HAD-like_sf"/>
</dbReference>
<dbReference type="SUPFAM" id="SSF56784">
    <property type="entry name" value="HAD-like"/>
    <property type="match status" value="1"/>
</dbReference>
<dbReference type="GO" id="GO:0016787">
    <property type="term" value="F:hydrolase activity"/>
    <property type="evidence" value="ECO:0007669"/>
    <property type="project" value="UniProtKB-KW"/>
</dbReference>
<comment type="caution">
    <text evidence="2">The sequence shown here is derived from an EMBL/GenBank/DDBJ whole genome shotgun (WGS) entry which is preliminary data.</text>
</comment>
<dbReference type="SFLD" id="SFLDG01129">
    <property type="entry name" value="C1.5:_HAD__Beta-PGM__Phosphata"/>
    <property type="match status" value="1"/>
</dbReference>
<dbReference type="SFLD" id="SFLDS00003">
    <property type="entry name" value="Haloacid_Dehalogenase"/>
    <property type="match status" value="1"/>
</dbReference>
<reference evidence="2 3" key="1">
    <citation type="submission" date="2022-04" db="EMBL/GenBank/DDBJ databases">
        <title>Genome draft of Actinomadura sp. ATCC 31491.</title>
        <authorList>
            <person name="Shi X."/>
            <person name="Du Y."/>
        </authorList>
    </citation>
    <scope>NUCLEOTIDE SEQUENCE [LARGE SCALE GENOMIC DNA]</scope>
    <source>
        <strain evidence="2 3">ATCC 31491</strain>
    </source>
</reference>
<name>A0ABT0FX89_9ACTN</name>
<feature type="region of interest" description="Disordered" evidence="1">
    <location>
        <begin position="57"/>
        <end position="107"/>
    </location>
</feature>
<proteinExistence type="predicted"/>
<dbReference type="EMBL" id="JAKRKC020000001">
    <property type="protein sequence ID" value="MCK2216965.1"/>
    <property type="molecule type" value="Genomic_DNA"/>
</dbReference>
<feature type="compositionally biased region" description="Gly residues" evidence="1">
    <location>
        <begin position="63"/>
        <end position="89"/>
    </location>
</feature>
<evidence type="ECO:0000313" key="3">
    <source>
        <dbReference type="Proteomes" id="UP001317259"/>
    </source>
</evidence>
<accession>A0ABT0FX89</accession>